<dbReference type="EMBL" id="BARW01031326">
    <property type="protein sequence ID" value="GAJ15058.1"/>
    <property type="molecule type" value="Genomic_DNA"/>
</dbReference>
<dbReference type="InterPro" id="IPR050624">
    <property type="entry name" value="HTH-type_Tx_Regulator"/>
</dbReference>
<dbReference type="FunFam" id="1.10.10.60:FF:000141">
    <property type="entry name" value="TetR family transcriptional regulator"/>
    <property type="match status" value="1"/>
</dbReference>
<evidence type="ECO:0000259" key="4">
    <source>
        <dbReference type="PROSITE" id="PS50977"/>
    </source>
</evidence>
<dbReference type="PROSITE" id="PS50977">
    <property type="entry name" value="HTH_TETR_2"/>
    <property type="match status" value="1"/>
</dbReference>
<name>X1UC17_9ZZZZ</name>
<keyword evidence="1" id="KW-0805">Transcription regulation</keyword>
<evidence type="ECO:0000256" key="2">
    <source>
        <dbReference type="ARBA" id="ARBA00023125"/>
    </source>
</evidence>
<accession>X1UC17</accession>
<dbReference type="GO" id="GO:0003677">
    <property type="term" value="F:DNA binding"/>
    <property type="evidence" value="ECO:0007669"/>
    <property type="project" value="UniProtKB-KW"/>
</dbReference>
<evidence type="ECO:0000256" key="3">
    <source>
        <dbReference type="ARBA" id="ARBA00023163"/>
    </source>
</evidence>
<feature type="domain" description="HTH tetR-type" evidence="4">
    <location>
        <begin position="18"/>
        <end position="78"/>
    </location>
</feature>
<evidence type="ECO:0000256" key="1">
    <source>
        <dbReference type="ARBA" id="ARBA00023015"/>
    </source>
</evidence>
<evidence type="ECO:0000313" key="5">
    <source>
        <dbReference type="EMBL" id="GAJ15058.1"/>
    </source>
</evidence>
<proteinExistence type="predicted"/>
<comment type="caution">
    <text evidence="5">The sequence shown here is derived from an EMBL/GenBank/DDBJ whole genome shotgun (WGS) entry which is preliminary data.</text>
</comment>
<organism evidence="5">
    <name type="scientific">marine sediment metagenome</name>
    <dbReference type="NCBI Taxonomy" id="412755"/>
    <lineage>
        <taxon>unclassified sequences</taxon>
        <taxon>metagenomes</taxon>
        <taxon>ecological metagenomes</taxon>
    </lineage>
</organism>
<dbReference type="PRINTS" id="PR00455">
    <property type="entry name" value="HTHTETR"/>
</dbReference>
<dbReference type="SUPFAM" id="SSF46689">
    <property type="entry name" value="Homeodomain-like"/>
    <property type="match status" value="1"/>
</dbReference>
<reference evidence="5" key="1">
    <citation type="journal article" date="2014" name="Front. Microbiol.">
        <title>High frequency of phylogenetically diverse reductive dehalogenase-homologous genes in deep subseafloor sedimentary metagenomes.</title>
        <authorList>
            <person name="Kawai M."/>
            <person name="Futagami T."/>
            <person name="Toyoda A."/>
            <person name="Takaki Y."/>
            <person name="Nishi S."/>
            <person name="Hori S."/>
            <person name="Arai W."/>
            <person name="Tsubouchi T."/>
            <person name="Morono Y."/>
            <person name="Uchiyama I."/>
            <person name="Ito T."/>
            <person name="Fujiyama A."/>
            <person name="Inagaki F."/>
            <person name="Takami H."/>
        </authorList>
    </citation>
    <scope>NUCLEOTIDE SEQUENCE</scope>
    <source>
        <strain evidence="5">Expedition CK06-06</strain>
    </source>
</reference>
<keyword evidence="3" id="KW-0804">Transcription</keyword>
<dbReference type="AlphaFoldDB" id="X1UC17"/>
<dbReference type="PANTHER" id="PTHR43479">
    <property type="entry name" value="ACREF/ENVCD OPERON REPRESSOR-RELATED"/>
    <property type="match status" value="1"/>
</dbReference>
<keyword evidence="2" id="KW-0238">DNA-binding</keyword>
<sequence>MVLLMEDKKISRKQRETELRKQIILEAAEKLFLSNGYENTTMDDIANDAEFSKGTLYNYFKSKEELYLAIGTKAYEIIIDTTKDFIEKKKPGLDQLKTVGYAYYEFTKKYPGYAHIFHDIAVKLPFVAEKSLDTLTSVEKDYLKKSELYGNLIKGTIINAIKTKTIRSDKDPLLIGFTLFMVTSGIMKELEQHQNTFEKMNFDGDDVIEFVFEMIEAGLKPRENKK</sequence>
<dbReference type="Gene3D" id="1.10.10.60">
    <property type="entry name" value="Homeodomain-like"/>
    <property type="match status" value="1"/>
</dbReference>
<gene>
    <name evidence="5" type="ORF">S12H4_49857</name>
</gene>
<protein>
    <recommendedName>
        <fullName evidence="4">HTH tetR-type domain-containing protein</fullName>
    </recommendedName>
</protein>
<dbReference type="PANTHER" id="PTHR43479:SF11">
    <property type="entry name" value="ACREF_ENVCD OPERON REPRESSOR-RELATED"/>
    <property type="match status" value="1"/>
</dbReference>
<dbReference type="InterPro" id="IPR009057">
    <property type="entry name" value="Homeodomain-like_sf"/>
</dbReference>
<dbReference type="InterPro" id="IPR001647">
    <property type="entry name" value="HTH_TetR"/>
</dbReference>
<dbReference type="Gene3D" id="1.10.357.10">
    <property type="entry name" value="Tetracycline Repressor, domain 2"/>
    <property type="match status" value="1"/>
</dbReference>
<dbReference type="Pfam" id="PF00440">
    <property type="entry name" value="TetR_N"/>
    <property type="match status" value="1"/>
</dbReference>